<feature type="domain" description="Antirepressor protein C-terminal" evidence="1">
    <location>
        <begin position="144"/>
        <end position="246"/>
    </location>
</feature>
<dbReference type="GO" id="GO:0003677">
    <property type="term" value="F:DNA binding"/>
    <property type="evidence" value="ECO:0007669"/>
    <property type="project" value="InterPro"/>
</dbReference>
<name>A0A173V8R3_PARDI</name>
<dbReference type="Proteomes" id="UP000095591">
    <property type="component" value="Unassembled WGS sequence"/>
</dbReference>
<evidence type="ECO:0000313" key="2">
    <source>
        <dbReference type="EMBL" id="CUN22667.1"/>
    </source>
</evidence>
<dbReference type="AlphaFoldDB" id="A0A173V8R3"/>
<dbReference type="RefSeq" id="WP_057319564.1">
    <property type="nucleotide sequence ID" value="NZ_CYXP01000006.1"/>
</dbReference>
<dbReference type="EMBL" id="CYXP01000006">
    <property type="protein sequence ID" value="CUN22667.1"/>
    <property type="molecule type" value="Genomic_DNA"/>
</dbReference>
<accession>A0A173V8R3</accession>
<dbReference type="Pfam" id="PF03374">
    <property type="entry name" value="ANT"/>
    <property type="match status" value="1"/>
</dbReference>
<evidence type="ECO:0000259" key="1">
    <source>
        <dbReference type="Pfam" id="PF03374"/>
    </source>
</evidence>
<proteinExistence type="predicted"/>
<dbReference type="InterPro" id="IPR005039">
    <property type="entry name" value="Ant_C"/>
</dbReference>
<organism evidence="2 3">
    <name type="scientific">Parabacteroides distasonis</name>
    <dbReference type="NCBI Taxonomy" id="823"/>
    <lineage>
        <taxon>Bacteria</taxon>
        <taxon>Pseudomonadati</taxon>
        <taxon>Bacteroidota</taxon>
        <taxon>Bacteroidia</taxon>
        <taxon>Bacteroidales</taxon>
        <taxon>Tannerellaceae</taxon>
        <taxon>Parabacteroides</taxon>
    </lineage>
</organism>
<reference evidence="2 3" key="1">
    <citation type="submission" date="2015-09" db="EMBL/GenBank/DDBJ databases">
        <authorList>
            <consortium name="Pathogen Informatics"/>
        </authorList>
    </citation>
    <scope>NUCLEOTIDE SEQUENCE [LARGE SCALE GENOMIC DNA]</scope>
    <source>
        <strain evidence="2 3">2789STDY5608872</strain>
    </source>
</reference>
<gene>
    <name evidence="2" type="ORF">ERS852429_02674</name>
</gene>
<sequence length="258" mass="30445">MENKVVLSKNSNSDEIKAYFLEVSRLSKSNEEFPVDLDDVWPLVYERKDNAVKSLIKYFIQGIDYQLIRQKADQPTGSKYVNKYFITSSCLEFFIARKIRTVFEIYRQVFHKAVINLSLPNFEDPVEAALAWAEQYKEKQLALQKIEEDKPKVEYYNEMVENRDYFTISSIAIELKVTAASLNKFLLDTGWFTKKFSIIIADDEHKSWQCDVPYYQTKKDGTKYVMASLVRWSKKGRENIIKLWKSNNQKQENDVELY</sequence>
<protein>
    <submittedName>
        <fullName evidence="2">Uncharacterized phage-encoded protein</fullName>
    </submittedName>
</protein>
<evidence type="ECO:0000313" key="3">
    <source>
        <dbReference type="Proteomes" id="UP000095591"/>
    </source>
</evidence>